<sequence>MLEDRSENYMGDGELMECVL</sequence>
<reference evidence="1" key="1">
    <citation type="submission" date="2014-09" db="EMBL/GenBank/DDBJ databases">
        <authorList>
            <person name="Magalhaes I.L.F."/>
            <person name="Oliveira U."/>
            <person name="Santos F.R."/>
            <person name="Vidigal T.H.D.A."/>
            <person name="Brescovit A.D."/>
            <person name="Santos A.J."/>
        </authorList>
    </citation>
    <scope>NUCLEOTIDE SEQUENCE</scope>
    <source>
        <tissue evidence="1">Shoot tissue taken approximately 20 cm above the soil surface</tissue>
    </source>
</reference>
<reference evidence="1" key="2">
    <citation type="journal article" date="2015" name="Data Brief">
        <title>Shoot transcriptome of the giant reed, Arundo donax.</title>
        <authorList>
            <person name="Barrero R.A."/>
            <person name="Guerrero F.D."/>
            <person name="Moolhuijzen P."/>
            <person name="Goolsby J.A."/>
            <person name="Tidwell J."/>
            <person name="Bellgard S.E."/>
            <person name="Bellgard M.I."/>
        </authorList>
    </citation>
    <scope>NUCLEOTIDE SEQUENCE</scope>
    <source>
        <tissue evidence="1">Shoot tissue taken approximately 20 cm above the soil surface</tissue>
    </source>
</reference>
<dbReference type="EMBL" id="GBRH01163157">
    <property type="protein sequence ID" value="JAE34739.1"/>
    <property type="molecule type" value="Transcribed_RNA"/>
</dbReference>
<organism evidence="1">
    <name type="scientific">Arundo donax</name>
    <name type="common">Giant reed</name>
    <name type="synonym">Donax arundinaceus</name>
    <dbReference type="NCBI Taxonomy" id="35708"/>
    <lineage>
        <taxon>Eukaryota</taxon>
        <taxon>Viridiplantae</taxon>
        <taxon>Streptophyta</taxon>
        <taxon>Embryophyta</taxon>
        <taxon>Tracheophyta</taxon>
        <taxon>Spermatophyta</taxon>
        <taxon>Magnoliopsida</taxon>
        <taxon>Liliopsida</taxon>
        <taxon>Poales</taxon>
        <taxon>Poaceae</taxon>
        <taxon>PACMAD clade</taxon>
        <taxon>Arundinoideae</taxon>
        <taxon>Arundineae</taxon>
        <taxon>Arundo</taxon>
    </lineage>
</organism>
<name>A0A0A9HG00_ARUDO</name>
<accession>A0A0A9HG00</accession>
<evidence type="ECO:0000313" key="1">
    <source>
        <dbReference type="EMBL" id="JAE34739.1"/>
    </source>
</evidence>
<dbReference type="AlphaFoldDB" id="A0A0A9HG00"/>
<protein>
    <submittedName>
        <fullName evidence="1">Uncharacterized protein</fullName>
    </submittedName>
</protein>
<proteinExistence type="predicted"/>